<dbReference type="EMBL" id="CP024047">
    <property type="protein sequence ID" value="AXR78303.1"/>
    <property type="molecule type" value="Genomic_DNA"/>
</dbReference>
<protein>
    <submittedName>
        <fullName evidence="4">Acetyltransferase (GNAT) family</fullName>
    </submittedName>
    <submittedName>
        <fullName evidence="5">Sporulation regulator-like</fullName>
    </submittedName>
</protein>
<keyword evidence="2" id="KW-0012">Acyltransferase</keyword>
<evidence type="ECO:0000259" key="3">
    <source>
        <dbReference type="PROSITE" id="PS51186"/>
    </source>
</evidence>
<dbReference type="RefSeq" id="WP_117364391.1">
    <property type="nucleotide sequence ID" value="NZ_CP024047.1"/>
</dbReference>
<dbReference type="GO" id="GO:0016747">
    <property type="term" value="F:acyltransferase activity, transferring groups other than amino-acyl groups"/>
    <property type="evidence" value="ECO:0007669"/>
    <property type="project" value="InterPro"/>
</dbReference>
<reference evidence="7" key="1">
    <citation type="submission" date="2017-10" db="EMBL/GenBank/DDBJ databases">
        <title>Phenotypic and genomic properties of facultatively anaerobic sulfur-reducing natronoarchaea from hypersaline soda lakes.</title>
        <authorList>
            <person name="Sorokin D.Y."/>
            <person name="Kublanov I.V."/>
            <person name="Roman P."/>
            <person name="Sinninghe Damste J.S."/>
            <person name="Golyshin P.N."/>
            <person name="Rojo D."/>
            <person name="Ciordia S."/>
            <person name="Mena Md.C."/>
            <person name="Ferrer M."/>
            <person name="Messina E."/>
            <person name="Smedile F."/>
            <person name="La Spada G."/>
            <person name="La Cono V."/>
            <person name="Yakimov M.M."/>
        </authorList>
    </citation>
    <scope>NUCLEOTIDE SEQUENCE [LARGE SCALE GENOMIC DNA]</scope>
    <source>
        <strain evidence="7">AArc1</strain>
    </source>
</reference>
<evidence type="ECO:0000256" key="2">
    <source>
        <dbReference type="ARBA" id="ARBA00023315"/>
    </source>
</evidence>
<dbReference type="CDD" id="cd04301">
    <property type="entry name" value="NAT_SF"/>
    <property type="match status" value="1"/>
</dbReference>
<reference evidence="5" key="3">
    <citation type="journal article" date="2019" name="Int. J. Syst. Evol. Microbiol.">
        <title>Natronolimnobius sulfurireducens sp. nov. and Halalkaliarchaeum desulfuricum gen. nov., sp. nov., the first sulfur-respiring alkaliphilic haloarchaea from hypersaline alkaline lakes.</title>
        <authorList>
            <person name="Sorokin D.Y."/>
            <person name="Yakimov M."/>
            <person name="Messina E."/>
            <person name="Merkel A.Y."/>
            <person name="Bale N.J."/>
            <person name="Sinninghe Damste J.S."/>
        </authorList>
    </citation>
    <scope>NUCLEOTIDE SEQUENCE</scope>
    <source>
        <strain evidence="5">AArc-Mg</strain>
        <strain evidence="4">AArc1</strain>
    </source>
</reference>
<dbReference type="GeneID" id="37642137"/>
<feature type="domain" description="N-acetyltransferase" evidence="3">
    <location>
        <begin position="3"/>
        <end position="159"/>
    </location>
</feature>
<gene>
    <name evidence="4" type="ORF">AArc1_1984</name>
    <name evidence="5" type="ORF">AArcMg_1655</name>
</gene>
<keyword evidence="1 4" id="KW-0808">Transferase</keyword>
<dbReference type="SUPFAM" id="SSF55729">
    <property type="entry name" value="Acyl-CoA N-acyltransferases (Nat)"/>
    <property type="match status" value="1"/>
</dbReference>
<dbReference type="PANTHER" id="PTHR42919">
    <property type="entry name" value="N-ALPHA-ACETYLTRANSFERASE"/>
    <property type="match status" value="1"/>
</dbReference>
<evidence type="ECO:0000313" key="5">
    <source>
        <dbReference type="EMBL" id="AXR81666.1"/>
    </source>
</evidence>
<dbReference type="InterPro" id="IPR000182">
    <property type="entry name" value="GNAT_dom"/>
</dbReference>
<dbReference type="Proteomes" id="UP000258707">
    <property type="component" value="Chromosome"/>
</dbReference>
<dbReference type="Pfam" id="PF00583">
    <property type="entry name" value="Acetyltransf_1"/>
    <property type="match status" value="1"/>
</dbReference>
<evidence type="ECO:0000313" key="4">
    <source>
        <dbReference type="EMBL" id="AXR78303.1"/>
    </source>
</evidence>
<evidence type="ECO:0000313" key="6">
    <source>
        <dbReference type="Proteomes" id="UP000258613"/>
    </source>
</evidence>
<sequence>MAIEIDHARVDELEAITDMWVALARSQRSHGSCVRADVNRQTMRETLAAHLTADGLLVARIDGDPVGFASVSVERGALDLDATRGTLSNLYVEPAYRDRGIGSKLLEAVDASFSEAGVDVVTLEVMAENDAARRFYHRHGFETFRVTMHRQLEDRSKNDTHSKEER</sequence>
<dbReference type="Proteomes" id="UP000258613">
    <property type="component" value="Chromosome"/>
</dbReference>
<evidence type="ECO:0000256" key="1">
    <source>
        <dbReference type="ARBA" id="ARBA00022679"/>
    </source>
</evidence>
<dbReference type="Gene3D" id="3.40.630.30">
    <property type="match status" value="1"/>
</dbReference>
<dbReference type="PROSITE" id="PS51186">
    <property type="entry name" value="GNAT"/>
    <property type="match status" value="1"/>
</dbReference>
<dbReference type="InterPro" id="IPR016181">
    <property type="entry name" value="Acyl_CoA_acyltransferase"/>
</dbReference>
<evidence type="ECO:0000313" key="7">
    <source>
        <dbReference type="Proteomes" id="UP000258707"/>
    </source>
</evidence>
<keyword evidence="6" id="KW-1185">Reference proteome</keyword>
<dbReference type="PANTHER" id="PTHR42919:SF8">
    <property type="entry name" value="N-ALPHA-ACETYLTRANSFERASE 50"/>
    <property type="match status" value="1"/>
</dbReference>
<dbReference type="InterPro" id="IPR051556">
    <property type="entry name" value="N-term/lysine_N-AcTrnsfr"/>
</dbReference>
<dbReference type="AlphaFoldDB" id="A0A346PQ71"/>
<proteinExistence type="predicted"/>
<accession>A0A346PQ71</accession>
<organism evidence="5 6">
    <name type="scientific">Natrarchaeobaculum sulfurireducens</name>
    <dbReference type="NCBI Taxonomy" id="2044521"/>
    <lineage>
        <taxon>Archaea</taxon>
        <taxon>Methanobacteriati</taxon>
        <taxon>Methanobacteriota</taxon>
        <taxon>Stenosarchaea group</taxon>
        <taxon>Halobacteria</taxon>
        <taxon>Halobacteriales</taxon>
        <taxon>Natrialbaceae</taxon>
        <taxon>Natrarchaeobaculum</taxon>
    </lineage>
</organism>
<dbReference type="OrthoDB" id="38613at2157"/>
<name>A0A346PQ71_9EURY</name>
<dbReference type="KEGG" id="nan:AArc1_1984"/>
<reference evidence="6" key="2">
    <citation type="submission" date="2018-02" db="EMBL/GenBank/DDBJ databases">
        <title>Phenotypic and genomic properties of facultatively anaerobic sulfur-reducing natronoarchaea from hypersaline soda lakes.</title>
        <authorList>
            <person name="Sorokin D.Y."/>
            <person name="Kublanov I.V."/>
            <person name="Roman P."/>
            <person name="Sinninghe Damste J.S."/>
            <person name="Golyshin P.N."/>
            <person name="Rojo D."/>
            <person name="Ciordia S."/>
            <person name="Mena M.D.C."/>
            <person name="Ferrer M."/>
            <person name="Messina E."/>
            <person name="Smedile F."/>
            <person name="La Spada G."/>
            <person name="La Cono V."/>
            <person name="Yakimov M.M."/>
        </authorList>
    </citation>
    <scope>NUCLEOTIDE SEQUENCE [LARGE SCALE GENOMIC DNA]</scope>
    <source>
        <strain evidence="6">AArc-Mg</strain>
    </source>
</reference>
<dbReference type="KEGG" id="nag:AArcMg_1655"/>
<dbReference type="EMBL" id="CP027033">
    <property type="protein sequence ID" value="AXR81666.1"/>
    <property type="molecule type" value="Genomic_DNA"/>
</dbReference>
<accession>A0A346PFK8</accession>